<sequence length="153" mass="17824">MKTTIAPYQTSDKKTESFTFNYTELESKDYFATDSFTSLPDLQNESVLNDSLKEPVKKQIIKKQSIEKVDIHNKDEILAVITNKSEQINKYVAADKYDLAAKKSKELSEFAANLIELYKHKDIQFANTLKQVYVYWQFAARQYKSLSVIQKYK</sequence>
<dbReference type="AlphaFoldDB" id="A0A5A8F081"/>
<protein>
    <submittedName>
        <fullName evidence="1">Uncharacterized protein</fullName>
    </submittedName>
</protein>
<accession>A0A5A8F081</accession>
<evidence type="ECO:0000313" key="2">
    <source>
        <dbReference type="Proteomes" id="UP000322876"/>
    </source>
</evidence>
<keyword evidence="2" id="KW-1185">Reference proteome</keyword>
<gene>
    <name evidence="1" type="ORF">FHQ18_11600</name>
</gene>
<comment type="caution">
    <text evidence="1">The sequence shown here is derived from an EMBL/GenBank/DDBJ whole genome shotgun (WGS) entry which is preliminary data.</text>
</comment>
<proteinExistence type="predicted"/>
<dbReference type="RefSeq" id="WP_149267343.1">
    <property type="nucleotide sequence ID" value="NZ_VFJB01000009.1"/>
</dbReference>
<name>A0A5A8F081_9BACT</name>
<dbReference type="Proteomes" id="UP000322876">
    <property type="component" value="Unassembled WGS sequence"/>
</dbReference>
<organism evidence="1 2">
    <name type="scientific">Deferribacter autotrophicus</name>
    <dbReference type="NCBI Taxonomy" id="500465"/>
    <lineage>
        <taxon>Bacteria</taxon>
        <taxon>Pseudomonadati</taxon>
        <taxon>Deferribacterota</taxon>
        <taxon>Deferribacteres</taxon>
        <taxon>Deferribacterales</taxon>
        <taxon>Deferribacteraceae</taxon>
        <taxon>Deferribacter</taxon>
    </lineage>
</organism>
<dbReference type="EMBL" id="VFJB01000009">
    <property type="protein sequence ID" value="KAA0257202.1"/>
    <property type="molecule type" value="Genomic_DNA"/>
</dbReference>
<evidence type="ECO:0000313" key="1">
    <source>
        <dbReference type="EMBL" id="KAA0257202.1"/>
    </source>
</evidence>
<reference evidence="1 2" key="1">
    <citation type="submission" date="2019-06" db="EMBL/GenBank/DDBJ databases">
        <title>Genomic insights into carbon and energy metabolism of Deferribacter autotrophicus revealed new metabolic traits in the phylum Deferribacteres.</title>
        <authorList>
            <person name="Slobodkin A.I."/>
            <person name="Slobodkina G.B."/>
            <person name="Allioux M."/>
            <person name="Alain K."/>
            <person name="Jebbar M."/>
            <person name="Shadrin V."/>
            <person name="Kublanov I.V."/>
            <person name="Toshchakov S.V."/>
            <person name="Bonch-Osmolovskaya E.A."/>
        </authorList>
    </citation>
    <scope>NUCLEOTIDE SEQUENCE [LARGE SCALE GENOMIC DNA]</scope>
    <source>
        <strain evidence="1 2">SL50</strain>
    </source>
</reference>